<dbReference type="SUPFAM" id="SSF88874">
    <property type="entry name" value="Receptor-binding domain of short tail fibre protein gp12"/>
    <property type="match status" value="1"/>
</dbReference>
<name>E3G2V7_ENTLS</name>
<reference evidence="2 3" key="2">
    <citation type="journal article" date="2011" name="Stand. Genomic Sci.">
        <title>Complete genome sequence of 'Enterobacter lignolyticus' SCF1.</title>
        <authorList>
            <person name="Deangelis K.M."/>
            <person name="D'Haeseleer P."/>
            <person name="Chivian D."/>
            <person name="Fortney J.L."/>
            <person name="Khudyakov J."/>
            <person name="Simmons B."/>
            <person name="Woo H."/>
            <person name="Arkin A.P."/>
            <person name="Davenport K.W."/>
            <person name="Goodwin L."/>
            <person name="Chen A."/>
            <person name="Ivanova N."/>
            <person name="Kyrpides N.C."/>
            <person name="Mavromatis K."/>
            <person name="Woyke T."/>
            <person name="Hazen T.C."/>
        </authorList>
    </citation>
    <scope>NUCLEOTIDE SEQUENCE [LARGE SCALE GENOMIC DNA]</scope>
    <source>
        <strain evidence="2 3">SCF1</strain>
    </source>
</reference>
<organism evidence="2 3">
    <name type="scientific">Enterobacter lignolyticus (strain SCF1)</name>
    <dbReference type="NCBI Taxonomy" id="701347"/>
    <lineage>
        <taxon>Bacteria</taxon>
        <taxon>Pseudomonadati</taxon>
        <taxon>Pseudomonadota</taxon>
        <taxon>Gammaproteobacteria</taxon>
        <taxon>Enterobacterales</taxon>
        <taxon>Enterobacteriaceae</taxon>
        <taxon>Pluralibacter</taxon>
    </lineage>
</organism>
<dbReference type="HOGENOM" id="CLU_488969_0_0_6"/>
<proteinExistence type="predicted"/>
<evidence type="ECO:0000313" key="2">
    <source>
        <dbReference type="EMBL" id="ADO48138.1"/>
    </source>
</evidence>
<gene>
    <name evidence="2" type="ordered locus">Entcl_1882</name>
</gene>
<sequence>MSAGTITLANGSSVVMGVGTAFTTVLAARDFIVATVGGITYTLPVQSVDSDTQVTLISNFPGPTQAGSAWSAVPWKTQQRITAELVSQTTEALRGQNYDKRNWQAVFSASGDITVMLPDGSIFTGPSWHKITELLNSIDLDNLQHIADTVHIDAQQVTTDKNAAGTSADAAHQSASDSASSATSAGNSAADAAGKATEAENAKRDAEVASAAAQQAKADVGNVADAVAAIKGVATLPLGLPFWWPTRATIPAGGLAYDGQEVDQATYPDAYASVLAGTLPVTTEATWQADPGKRHCFTLGATPGKFRVPDLNGATSGSIAQIAMTGGTADLEGIKRGEAPNIKVVLNRIITANPPTVSGAISVTGDTSNTLAWSGGSSMGGVNYEISASKTSERYSDLAKDIHAARASGVICGQMFGRVSNPGSVDGATLATRLENINTDLISRLNATNSRIGHAVIDAGNATLGRAAFFDNPFGNNTAVIVLAELQVAGVWGATGFVYANGGIGTSANYVEGLGIKLCCGGSALACISSSGGGVHTMVPNLTTATPCRIHVYKVVS</sequence>
<dbReference type="KEGG" id="esc:Entcl_1882"/>
<feature type="compositionally biased region" description="Low complexity" evidence="1">
    <location>
        <begin position="167"/>
        <end position="196"/>
    </location>
</feature>
<dbReference type="eggNOG" id="ENOG5030H6M">
    <property type="taxonomic scope" value="Bacteria"/>
</dbReference>
<evidence type="ECO:0000313" key="3">
    <source>
        <dbReference type="Proteomes" id="UP000006872"/>
    </source>
</evidence>
<accession>E3G2V7</accession>
<dbReference type="InterPro" id="IPR037053">
    <property type="entry name" value="Phage_tail_collar_dom_sf"/>
</dbReference>
<dbReference type="EMBL" id="CP002272">
    <property type="protein sequence ID" value="ADO48138.1"/>
    <property type="molecule type" value="Genomic_DNA"/>
</dbReference>
<dbReference type="STRING" id="701347.Entcl_1882"/>
<dbReference type="Proteomes" id="UP000006872">
    <property type="component" value="Chromosome"/>
</dbReference>
<reference evidence="3" key="1">
    <citation type="submission" date="2010-10" db="EMBL/GenBank/DDBJ databases">
        <title>Complete sequence of Enterobacter cloacae SCF1.</title>
        <authorList>
            <consortium name="US DOE Joint Genome Institute"/>
            <person name="Lucas S."/>
            <person name="Copeland A."/>
            <person name="Lapidus A."/>
            <person name="Cheng J.-F."/>
            <person name="Bruce D."/>
            <person name="Goodwin L."/>
            <person name="Pitluck S."/>
            <person name="Davenport K."/>
            <person name="Detter J.C."/>
            <person name="Han C."/>
            <person name="Tapia R."/>
            <person name="Land M."/>
            <person name="Hauser L."/>
            <person name="Chang Y.-J."/>
            <person name="Jeffries C."/>
            <person name="Kyrpides N."/>
            <person name="Ivanova N."/>
            <person name="Mikhailova N."/>
            <person name="DeAngelis K."/>
            <person name="Arkin A.P."/>
            <person name="Chivian D."/>
            <person name="Edwards B."/>
            <person name="Woo H."/>
            <person name="Hazen T.C."/>
            <person name="Woyke T."/>
        </authorList>
    </citation>
    <scope>NUCLEOTIDE SEQUENCE [LARGE SCALE GENOMIC DNA]</scope>
    <source>
        <strain evidence="3">SCF1</strain>
    </source>
</reference>
<dbReference type="RefSeq" id="WP_013365879.1">
    <property type="nucleotide sequence ID" value="NC_014618.1"/>
</dbReference>
<evidence type="ECO:0000256" key="1">
    <source>
        <dbReference type="SAM" id="MobiDB-lite"/>
    </source>
</evidence>
<protein>
    <submittedName>
        <fullName evidence="2">Uncharacterized protein</fullName>
    </submittedName>
</protein>
<keyword evidence="3" id="KW-1185">Reference proteome</keyword>
<dbReference type="AlphaFoldDB" id="E3G2V7"/>
<dbReference type="Gene3D" id="3.90.1340.10">
    <property type="entry name" value="Phage tail collar domain"/>
    <property type="match status" value="1"/>
</dbReference>
<feature type="region of interest" description="Disordered" evidence="1">
    <location>
        <begin position="163"/>
        <end position="201"/>
    </location>
</feature>